<evidence type="ECO:0000256" key="2">
    <source>
        <dbReference type="SAM" id="Coils"/>
    </source>
</evidence>
<evidence type="ECO:0000313" key="4">
    <source>
        <dbReference type="Proteomes" id="UP001432322"/>
    </source>
</evidence>
<dbReference type="Proteomes" id="UP001432322">
    <property type="component" value="Unassembled WGS sequence"/>
</dbReference>
<reference evidence="3" key="1">
    <citation type="submission" date="2023-10" db="EMBL/GenBank/DDBJ databases">
        <title>Genome assembly of Pristionchus species.</title>
        <authorList>
            <person name="Yoshida K."/>
            <person name="Sommer R.J."/>
        </authorList>
    </citation>
    <scope>NUCLEOTIDE SEQUENCE</scope>
    <source>
        <strain evidence="3">RS5133</strain>
    </source>
</reference>
<keyword evidence="1 2" id="KW-0175">Coiled coil</keyword>
<evidence type="ECO:0000313" key="3">
    <source>
        <dbReference type="EMBL" id="GMT28667.1"/>
    </source>
</evidence>
<dbReference type="Pfam" id="PF10186">
    <property type="entry name" value="ATG14"/>
    <property type="match status" value="1"/>
</dbReference>
<sequence>MPFGVKDQRTSFSSRRLAILSSLHHKEISLAALADAPLQKGVVTKHQLPSHQISMDYGEARICCRACNKFTGAVCKTCTFTKLSFYSRRITINENIQMKKDRESEVSKILKEGAELDERKNEITAVVWNLQKEIDKMKRNINEKREDMRETIGKKDKNRRRIDILKETVLKADMNKEKKNADSIKMTRDERLLELEKHRTLYCRYLFGIYPLKIEKVEGDDSDVYCMRNGRLPSSLLSLNHSHLHLTPDPSSLALFVFSSHLVRLLSHILDLPLPCELTVHSLIATGDAFRSQWTKLCLCVSYLSGSLGIEPSDPHNSLISLFERLCEECPLRLKSNLPLTRFTQFETSDEPLDPLQTSTEWDTCDDFDPLTASHVYAHHFFK</sequence>
<comment type="caution">
    <text evidence="3">The sequence shown here is derived from an EMBL/GenBank/DDBJ whole genome shotgun (WGS) entry which is preliminary data.</text>
</comment>
<feature type="coiled-coil region" evidence="2">
    <location>
        <begin position="120"/>
        <end position="154"/>
    </location>
</feature>
<keyword evidence="4" id="KW-1185">Reference proteome</keyword>
<dbReference type="GO" id="GO:0005737">
    <property type="term" value="C:cytoplasm"/>
    <property type="evidence" value="ECO:0007669"/>
    <property type="project" value="UniProtKB-ARBA"/>
</dbReference>
<proteinExistence type="predicted"/>
<dbReference type="InterPro" id="IPR018791">
    <property type="entry name" value="UV_resistance/autophagy_Atg14"/>
</dbReference>
<protein>
    <submittedName>
        <fullName evidence="3">Uncharacterized protein</fullName>
    </submittedName>
</protein>
<organism evidence="3 4">
    <name type="scientific">Pristionchus fissidentatus</name>
    <dbReference type="NCBI Taxonomy" id="1538716"/>
    <lineage>
        <taxon>Eukaryota</taxon>
        <taxon>Metazoa</taxon>
        <taxon>Ecdysozoa</taxon>
        <taxon>Nematoda</taxon>
        <taxon>Chromadorea</taxon>
        <taxon>Rhabditida</taxon>
        <taxon>Rhabditina</taxon>
        <taxon>Diplogasteromorpha</taxon>
        <taxon>Diplogasteroidea</taxon>
        <taxon>Neodiplogasteridae</taxon>
        <taxon>Pristionchus</taxon>
    </lineage>
</organism>
<gene>
    <name evidence="3" type="ORF">PFISCL1PPCAC_19964</name>
</gene>
<dbReference type="GO" id="GO:0032991">
    <property type="term" value="C:protein-containing complex"/>
    <property type="evidence" value="ECO:0007669"/>
    <property type="project" value="UniProtKB-ARBA"/>
</dbReference>
<name>A0AAV5WCC7_9BILA</name>
<dbReference type="EMBL" id="BTSY01000005">
    <property type="protein sequence ID" value="GMT28667.1"/>
    <property type="molecule type" value="Genomic_DNA"/>
</dbReference>
<dbReference type="AlphaFoldDB" id="A0AAV5WCC7"/>
<evidence type="ECO:0000256" key="1">
    <source>
        <dbReference type="ARBA" id="ARBA00023054"/>
    </source>
</evidence>
<accession>A0AAV5WCC7</accession>